<dbReference type="AlphaFoldDB" id="X1SHK0"/>
<gene>
    <name evidence="1" type="ORF">S12H4_16466</name>
</gene>
<protein>
    <submittedName>
        <fullName evidence="1">Uncharacterized protein</fullName>
    </submittedName>
</protein>
<organism evidence="1">
    <name type="scientific">marine sediment metagenome</name>
    <dbReference type="NCBI Taxonomy" id="412755"/>
    <lineage>
        <taxon>unclassified sequences</taxon>
        <taxon>metagenomes</taxon>
        <taxon>ecological metagenomes</taxon>
    </lineage>
</organism>
<dbReference type="EMBL" id="BARW01007964">
    <property type="protein sequence ID" value="GAI78616.1"/>
    <property type="molecule type" value="Genomic_DNA"/>
</dbReference>
<reference evidence="1" key="1">
    <citation type="journal article" date="2014" name="Front. Microbiol.">
        <title>High frequency of phylogenetically diverse reductive dehalogenase-homologous genes in deep subseafloor sedimentary metagenomes.</title>
        <authorList>
            <person name="Kawai M."/>
            <person name="Futagami T."/>
            <person name="Toyoda A."/>
            <person name="Takaki Y."/>
            <person name="Nishi S."/>
            <person name="Hori S."/>
            <person name="Arai W."/>
            <person name="Tsubouchi T."/>
            <person name="Morono Y."/>
            <person name="Uchiyama I."/>
            <person name="Ito T."/>
            <person name="Fujiyama A."/>
            <person name="Inagaki F."/>
            <person name="Takami H."/>
        </authorList>
    </citation>
    <scope>NUCLEOTIDE SEQUENCE</scope>
    <source>
        <strain evidence="1">Expedition CK06-06</strain>
    </source>
</reference>
<sequence>GIVFLLSILKKTNKIICFKNVKKSFLISF</sequence>
<name>X1SHK0_9ZZZZ</name>
<proteinExistence type="predicted"/>
<feature type="non-terminal residue" evidence="1">
    <location>
        <position position="1"/>
    </location>
</feature>
<evidence type="ECO:0000313" key="1">
    <source>
        <dbReference type="EMBL" id="GAI78616.1"/>
    </source>
</evidence>
<accession>X1SHK0</accession>
<comment type="caution">
    <text evidence="1">The sequence shown here is derived from an EMBL/GenBank/DDBJ whole genome shotgun (WGS) entry which is preliminary data.</text>
</comment>